<evidence type="ECO:0000256" key="2">
    <source>
        <dbReference type="ARBA" id="ARBA00022759"/>
    </source>
</evidence>
<dbReference type="OrthoDB" id="430293at2759"/>
<evidence type="ECO:0000259" key="5">
    <source>
        <dbReference type="PROSITE" id="PS50830"/>
    </source>
</evidence>
<dbReference type="GO" id="GO:0004519">
    <property type="term" value="F:endonuclease activity"/>
    <property type="evidence" value="ECO:0007669"/>
    <property type="project" value="UniProtKB-KW"/>
</dbReference>
<sequence length="217" mass="24659">MGCSSSSPDTHRKEGSQRDFQFSYHPQPPKGLLLEKHTVDHVYDGDTLTIENRISVRLLGIDAPEISENEPYAKESRDYCRKLCPRGGTVLLGFSEKNERHDKYGRTLAYVYVYHPSKSGYICVNMALVEMGLARLYKLRRVKDENTNAMREAQKKARREKRKIWKKVNEDNIVVITHNGEAFHRVGASCVVNASKVTVGEALDQLYAPCRTCKPLG</sequence>
<proteinExistence type="predicted"/>
<dbReference type="AlphaFoldDB" id="A0A1X0NDZ2"/>
<keyword evidence="3" id="KW-0378">Hydrolase</keyword>
<keyword evidence="1" id="KW-0540">Nuclease</keyword>
<organism evidence="6 7">
    <name type="scientific">Trypanosoma theileri</name>
    <dbReference type="NCBI Taxonomy" id="67003"/>
    <lineage>
        <taxon>Eukaryota</taxon>
        <taxon>Discoba</taxon>
        <taxon>Euglenozoa</taxon>
        <taxon>Kinetoplastea</taxon>
        <taxon>Metakinetoplastina</taxon>
        <taxon>Trypanosomatida</taxon>
        <taxon>Trypanosomatidae</taxon>
        <taxon>Trypanosoma</taxon>
    </lineage>
</organism>
<dbReference type="EMBL" id="NBCO01000107">
    <property type="protein sequence ID" value="ORC81750.1"/>
    <property type="molecule type" value="Genomic_DNA"/>
</dbReference>
<dbReference type="Proteomes" id="UP000192257">
    <property type="component" value="Unassembled WGS sequence"/>
</dbReference>
<dbReference type="Gene3D" id="2.40.50.90">
    <property type="match status" value="1"/>
</dbReference>
<gene>
    <name evidence="6" type="ORF">TM35_001071010</name>
</gene>
<dbReference type="InterPro" id="IPR002071">
    <property type="entry name" value="Thermonucl_AS"/>
</dbReference>
<dbReference type="VEuPathDB" id="TriTrypDB:TM35_001071010"/>
<dbReference type="PROSITE" id="PS01284">
    <property type="entry name" value="TNASE_2"/>
    <property type="match status" value="1"/>
</dbReference>
<reference evidence="6 7" key="1">
    <citation type="submission" date="2017-03" db="EMBL/GenBank/DDBJ databases">
        <title>An alternative strategy for trypanosome survival in the mammalian bloodstream revealed through genome and transcriptome analysis of the ubiquitous bovine parasite Trypanosoma (Megatrypanum) theileri.</title>
        <authorList>
            <person name="Kelly S."/>
            <person name="Ivens A."/>
            <person name="Mott A."/>
            <person name="O'Neill E."/>
            <person name="Emms D."/>
            <person name="Macleod O."/>
            <person name="Voorheis P."/>
            <person name="Matthews J."/>
            <person name="Matthews K."/>
            <person name="Carrington M."/>
        </authorList>
    </citation>
    <scope>NUCLEOTIDE SEQUENCE [LARGE SCALE GENOMIC DNA]</scope>
    <source>
        <strain evidence="6">Edinburgh</strain>
    </source>
</reference>
<evidence type="ECO:0000256" key="3">
    <source>
        <dbReference type="ARBA" id="ARBA00022801"/>
    </source>
</evidence>
<keyword evidence="7" id="KW-1185">Reference proteome</keyword>
<dbReference type="RefSeq" id="XP_028877030.1">
    <property type="nucleotide sequence ID" value="XM_029031669.1"/>
</dbReference>
<evidence type="ECO:0000256" key="1">
    <source>
        <dbReference type="ARBA" id="ARBA00022722"/>
    </source>
</evidence>
<dbReference type="PANTHER" id="PTHR12302:SF3">
    <property type="entry name" value="SERINE_THREONINE-PROTEIN KINASE 31"/>
    <property type="match status" value="1"/>
</dbReference>
<dbReference type="STRING" id="67003.A0A1X0NDZ2"/>
<accession>A0A1X0NDZ2</accession>
<dbReference type="PROSITE" id="PS50830">
    <property type="entry name" value="TNASE_3"/>
    <property type="match status" value="1"/>
</dbReference>
<evidence type="ECO:0000256" key="4">
    <source>
        <dbReference type="SAM" id="MobiDB-lite"/>
    </source>
</evidence>
<evidence type="ECO:0000313" key="6">
    <source>
        <dbReference type="EMBL" id="ORC81750.1"/>
    </source>
</evidence>
<dbReference type="GO" id="GO:0003676">
    <property type="term" value="F:nucleic acid binding"/>
    <property type="evidence" value="ECO:0007669"/>
    <property type="project" value="InterPro"/>
</dbReference>
<dbReference type="PANTHER" id="PTHR12302">
    <property type="entry name" value="EBNA2 BINDING PROTEIN P100"/>
    <property type="match status" value="1"/>
</dbReference>
<feature type="region of interest" description="Disordered" evidence="4">
    <location>
        <begin position="1"/>
        <end position="22"/>
    </location>
</feature>
<protein>
    <submittedName>
        <fullName evidence="6">Micrococcal nuclease</fullName>
    </submittedName>
</protein>
<dbReference type="SMART" id="SM00318">
    <property type="entry name" value="SNc"/>
    <property type="match status" value="1"/>
</dbReference>
<dbReference type="GeneID" id="39991449"/>
<name>A0A1X0NDZ2_9TRYP</name>
<evidence type="ECO:0000313" key="7">
    <source>
        <dbReference type="Proteomes" id="UP000192257"/>
    </source>
</evidence>
<dbReference type="GO" id="GO:0016787">
    <property type="term" value="F:hydrolase activity"/>
    <property type="evidence" value="ECO:0007669"/>
    <property type="project" value="UniProtKB-KW"/>
</dbReference>
<feature type="domain" description="TNase-like" evidence="5">
    <location>
        <begin position="39"/>
        <end position="167"/>
    </location>
</feature>
<dbReference type="GO" id="GO:0005737">
    <property type="term" value="C:cytoplasm"/>
    <property type="evidence" value="ECO:0007669"/>
    <property type="project" value="TreeGrafter"/>
</dbReference>
<dbReference type="InterPro" id="IPR016071">
    <property type="entry name" value="Staphylococal_nuclease_OB-fold"/>
</dbReference>
<dbReference type="InterPro" id="IPR035437">
    <property type="entry name" value="SNase_OB-fold_sf"/>
</dbReference>
<keyword evidence="2" id="KW-0255">Endonuclease</keyword>
<dbReference type="SUPFAM" id="SSF50199">
    <property type="entry name" value="Staphylococcal nuclease"/>
    <property type="match status" value="1"/>
</dbReference>
<comment type="caution">
    <text evidence="6">The sequence shown here is derived from an EMBL/GenBank/DDBJ whole genome shotgun (WGS) entry which is preliminary data.</text>
</comment>
<dbReference type="Pfam" id="PF00565">
    <property type="entry name" value="SNase"/>
    <property type="match status" value="1"/>
</dbReference>